<feature type="signal peptide" evidence="1">
    <location>
        <begin position="1"/>
        <end position="20"/>
    </location>
</feature>
<comment type="caution">
    <text evidence="2">The sequence shown here is derived from an EMBL/GenBank/DDBJ whole genome shotgun (WGS) entry which is preliminary data.</text>
</comment>
<feature type="chain" id="PRO_5019544112" description="DUF3617 family protein" evidence="1">
    <location>
        <begin position="21"/>
        <end position="130"/>
    </location>
</feature>
<evidence type="ECO:0008006" key="4">
    <source>
        <dbReference type="Google" id="ProtNLM"/>
    </source>
</evidence>
<sequence length="130" mass="14156">MMSRLYALPYVLLLATAGVAKPVGDMAMLDSLDRGMWQLRPMGGSVPMTRICLGELENLTQIQHNGLACDQYVVRSSANSVTISYTCKGHGQGLTTIRKESSRIIHIQSQGIRNNAPFSFSAEGRKIGPC</sequence>
<evidence type="ECO:0000313" key="3">
    <source>
        <dbReference type="Proteomes" id="UP000268553"/>
    </source>
</evidence>
<reference evidence="2 3" key="1">
    <citation type="submission" date="2018-12" db="EMBL/GenBank/DDBJ databases">
        <authorList>
            <person name="Kim S.-J."/>
            <person name="Jung G.-Y."/>
        </authorList>
    </citation>
    <scope>NUCLEOTIDE SEQUENCE [LARGE SCALE GENOMIC DNA]</scope>
    <source>
        <strain evidence="2 3">03SU3-P</strain>
    </source>
</reference>
<keyword evidence="3" id="KW-1185">Reference proteome</keyword>
<dbReference type="EMBL" id="RWJI01000002">
    <property type="protein sequence ID" value="RRQ51009.1"/>
    <property type="molecule type" value="Genomic_DNA"/>
</dbReference>
<dbReference type="Proteomes" id="UP000268553">
    <property type="component" value="Unassembled WGS sequence"/>
</dbReference>
<organism evidence="2 3">
    <name type="scientific">Sphingorhabdus wooponensis</name>
    <dbReference type="NCBI Taxonomy" id="940136"/>
    <lineage>
        <taxon>Bacteria</taxon>
        <taxon>Pseudomonadati</taxon>
        <taxon>Pseudomonadota</taxon>
        <taxon>Alphaproteobacteria</taxon>
        <taxon>Sphingomonadales</taxon>
        <taxon>Sphingomonadaceae</taxon>
        <taxon>Sphingorhabdus</taxon>
    </lineage>
</organism>
<keyword evidence="1" id="KW-0732">Signal</keyword>
<evidence type="ECO:0000256" key="1">
    <source>
        <dbReference type="SAM" id="SignalP"/>
    </source>
</evidence>
<name>A0A426RPT1_9SPHN</name>
<proteinExistence type="predicted"/>
<dbReference type="OrthoDB" id="7595119at2"/>
<gene>
    <name evidence="2" type="ORF">D7D48_08385</name>
</gene>
<evidence type="ECO:0000313" key="2">
    <source>
        <dbReference type="EMBL" id="RRQ51009.1"/>
    </source>
</evidence>
<accession>A0A426RPT1</accession>
<protein>
    <recommendedName>
        <fullName evidence="4">DUF3617 family protein</fullName>
    </recommendedName>
</protein>
<dbReference type="RefSeq" id="WP_125230982.1">
    <property type="nucleotide sequence ID" value="NZ_RWJI01000002.1"/>
</dbReference>
<dbReference type="AlphaFoldDB" id="A0A426RPT1"/>